<evidence type="ECO:0000313" key="3">
    <source>
        <dbReference type="Proteomes" id="UP000045706"/>
    </source>
</evidence>
<reference evidence="3" key="1">
    <citation type="submission" date="2015-05" db="EMBL/GenBank/DDBJ databases">
        <authorList>
            <person name="Fogelqvist Johan"/>
        </authorList>
    </citation>
    <scope>NUCLEOTIDE SEQUENCE [LARGE SCALE GENOMIC DNA]</scope>
</reference>
<evidence type="ECO:0000256" key="1">
    <source>
        <dbReference type="SAM" id="MobiDB-lite"/>
    </source>
</evidence>
<dbReference type="EMBL" id="CVQI01006669">
    <property type="protein sequence ID" value="CRK16208.1"/>
    <property type="molecule type" value="Genomic_DNA"/>
</dbReference>
<feature type="region of interest" description="Disordered" evidence="1">
    <location>
        <begin position="120"/>
        <end position="161"/>
    </location>
</feature>
<feature type="compositionally biased region" description="Basic and acidic residues" evidence="1">
    <location>
        <begin position="15"/>
        <end position="25"/>
    </location>
</feature>
<accession>A0A0G4L2J7</accession>
<dbReference type="AlphaFoldDB" id="A0A0G4L2J7"/>
<evidence type="ECO:0000313" key="2">
    <source>
        <dbReference type="EMBL" id="CRK16208.1"/>
    </source>
</evidence>
<sequence>LLLPLTLCNDQNTRHEPLEHLHSPGERPAVPNPTTTATEKQVVQPHIGSVKVTSVQSSDDPDHDHRPVGQAVLFAKEAGQTTTSPKASRLTPNVATPATLPCGLLESGKTVATLGDATLQADLPASSKPKKAPLSRSKPGTTQSRPKKRARESSFEPKPKRTNITKAAKLSNRQDFEVEDFQGFTRQPDGSMTCLAIWAPTEIPLSDVVGPRAMEICEEAIVSKFGAEEWAKQKAVCFGEAPNRTM</sequence>
<name>A0A0G4L2J7_VERLO</name>
<feature type="non-terminal residue" evidence="2">
    <location>
        <position position="1"/>
    </location>
</feature>
<proteinExistence type="predicted"/>
<feature type="compositionally biased region" description="Polar residues" evidence="1">
    <location>
        <begin position="32"/>
        <end position="41"/>
    </location>
</feature>
<gene>
    <name evidence="2" type="ORF">BN1723_010892</name>
</gene>
<organism evidence="2 3">
    <name type="scientific">Verticillium longisporum</name>
    <name type="common">Verticillium dahliae var. longisporum</name>
    <dbReference type="NCBI Taxonomy" id="100787"/>
    <lineage>
        <taxon>Eukaryota</taxon>
        <taxon>Fungi</taxon>
        <taxon>Dikarya</taxon>
        <taxon>Ascomycota</taxon>
        <taxon>Pezizomycotina</taxon>
        <taxon>Sordariomycetes</taxon>
        <taxon>Hypocreomycetidae</taxon>
        <taxon>Glomerellales</taxon>
        <taxon>Plectosphaerellaceae</taxon>
        <taxon>Verticillium</taxon>
    </lineage>
</organism>
<protein>
    <submittedName>
        <fullName evidence="2">Uncharacterized protein</fullName>
    </submittedName>
</protein>
<dbReference type="Proteomes" id="UP000045706">
    <property type="component" value="Unassembled WGS sequence"/>
</dbReference>
<feature type="region of interest" description="Disordered" evidence="1">
    <location>
        <begin position="15"/>
        <end position="46"/>
    </location>
</feature>